<dbReference type="SUPFAM" id="SSF53901">
    <property type="entry name" value="Thiolase-like"/>
    <property type="match status" value="1"/>
</dbReference>
<dbReference type="Pfam" id="PF08659">
    <property type="entry name" value="KR"/>
    <property type="match status" value="1"/>
</dbReference>
<keyword evidence="2" id="KW-0596">Phosphopantetheine</keyword>
<evidence type="ECO:0000256" key="3">
    <source>
        <dbReference type="ARBA" id="ARBA00022553"/>
    </source>
</evidence>
<dbReference type="UniPathway" id="UPA00011"/>
<dbReference type="Gene3D" id="1.10.1200.10">
    <property type="entry name" value="ACP-like"/>
    <property type="match status" value="3"/>
</dbReference>
<proteinExistence type="predicted"/>
<comment type="cofactor">
    <cofactor evidence="1">
        <name>pantetheine 4'-phosphate</name>
        <dbReference type="ChEBI" id="CHEBI:47942"/>
    </cofactor>
</comment>
<dbReference type="InterPro" id="IPR036736">
    <property type="entry name" value="ACP-like_sf"/>
</dbReference>
<dbReference type="InterPro" id="IPR057326">
    <property type="entry name" value="KR_dom"/>
</dbReference>
<dbReference type="GO" id="GO:0044550">
    <property type="term" value="P:secondary metabolite biosynthetic process"/>
    <property type="evidence" value="ECO:0007669"/>
    <property type="project" value="TreeGrafter"/>
</dbReference>
<dbReference type="InterPro" id="IPR014031">
    <property type="entry name" value="Ketoacyl_synth_C"/>
</dbReference>
<dbReference type="InterPro" id="IPR042099">
    <property type="entry name" value="ANL_N_sf"/>
</dbReference>
<dbReference type="GO" id="GO:0006633">
    <property type="term" value="P:fatty acid biosynthetic process"/>
    <property type="evidence" value="ECO:0007669"/>
    <property type="project" value="InterPro"/>
</dbReference>
<dbReference type="PROSITE" id="PS00455">
    <property type="entry name" value="AMP_BINDING"/>
    <property type="match status" value="2"/>
</dbReference>
<dbReference type="NCBIfam" id="TIGR01733">
    <property type="entry name" value="AA-adenyl-dom"/>
    <property type="match status" value="1"/>
</dbReference>
<keyword evidence="4" id="KW-0808">Transferase</keyword>
<feature type="domain" description="Carrier" evidence="6">
    <location>
        <begin position="2719"/>
        <end position="2794"/>
    </location>
</feature>
<dbReference type="SMART" id="SM00822">
    <property type="entry name" value="PKS_KR"/>
    <property type="match status" value="1"/>
</dbReference>
<dbReference type="Gene3D" id="3.40.50.720">
    <property type="entry name" value="NAD(P)-binding Rossmann-like Domain"/>
    <property type="match status" value="1"/>
</dbReference>
<dbReference type="InterPro" id="IPR036291">
    <property type="entry name" value="NAD(P)-bd_dom_sf"/>
</dbReference>
<dbReference type="InterPro" id="IPR001242">
    <property type="entry name" value="Condensation_dom"/>
</dbReference>
<dbReference type="InterPro" id="IPR016039">
    <property type="entry name" value="Thiolase-like"/>
</dbReference>
<name>A0A060PU50_NOCBR</name>
<dbReference type="InterPro" id="IPR023213">
    <property type="entry name" value="CAT-like_dom_sf"/>
</dbReference>
<dbReference type="GO" id="GO:0031177">
    <property type="term" value="F:phosphopantetheine binding"/>
    <property type="evidence" value="ECO:0007669"/>
    <property type="project" value="InterPro"/>
</dbReference>
<dbReference type="InterPro" id="IPR013968">
    <property type="entry name" value="PKS_KR"/>
</dbReference>
<dbReference type="InterPro" id="IPR001031">
    <property type="entry name" value="Thioesterase"/>
</dbReference>
<organism evidence="8">
    <name type="scientific">Nocardia brasiliensis</name>
    <dbReference type="NCBI Taxonomy" id="37326"/>
    <lineage>
        <taxon>Bacteria</taxon>
        <taxon>Bacillati</taxon>
        <taxon>Actinomycetota</taxon>
        <taxon>Actinomycetes</taxon>
        <taxon>Mycobacteriales</taxon>
        <taxon>Nocardiaceae</taxon>
        <taxon>Nocardia</taxon>
    </lineage>
</organism>
<dbReference type="InterPro" id="IPR020806">
    <property type="entry name" value="PKS_PP-bd"/>
</dbReference>
<dbReference type="Gene3D" id="3.30.559.10">
    <property type="entry name" value="Chloramphenicol acetyltransferase-like domain"/>
    <property type="match status" value="1"/>
</dbReference>
<dbReference type="SUPFAM" id="SSF52777">
    <property type="entry name" value="CoA-dependent acyltransferases"/>
    <property type="match status" value="2"/>
</dbReference>
<dbReference type="Gene3D" id="3.40.50.1820">
    <property type="entry name" value="alpha/beta hydrolase"/>
    <property type="match status" value="1"/>
</dbReference>
<dbReference type="InterPro" id="IPR006162">
    <property type="entry name" value="Ppantetheine_attach_site"/>
</dbReference>
<reference evidence="8" key="1">
    <citation type="journal article" date="2014" name="BMC Genomics">
        <title>Genome based analysis of type-I polyketide synthase and nonribosomal peptide synthetase gene clusters in seven strains of five representative Nocardia species.</title>
        <authorList>
            <person name="Komaki H."/>
            <person name="Ichikawa N."/>
            <person name="Hosoyama A."/>
            <person name="Takahashi-Nakaguchi A."/>
            <person name="Matsuzawa T."/>
            <person name="Suzuki K."/>
            <person name="Fujita N."/>
            <person name="Gonoi T."/>
        </authorList>
    </citation>
    <scope>NUCLEOTIDE SEQUENCE</scope>
    <source>
        <strain evidence="8">IFM 10847</strain>
    </source>
</reference>
<dbReference type="SUPFAM" id="SSF56801">
    <property type="entry name" value="Acetyl-CoA synthetase-like"/>
    <property type="match status" value="2"/>
</dbReference>
<feature type="domain" description="Ketosynthase family 3 (KS3)" evidence="7">
    <location>
        <begin position="1673"/>
        <end position="2081"/>
    </location>
</feature>
<evidence type="ECO:0000313" key="8">
    <source>
        <dbReference type="EMBL" id="BAO99187.1"/>
    </source>
</evidence>
<evidence type="ECO:0000259" key="6">
    <source>
        <dbReference type="PROSITE" id="PS50075"/>
    </source>
</evidence>
<evidence type="ECO:0000256" key="1">
    <source>
        <dbReference type="ARBA" id="ARBA00001957"/>
    </source>
</evidence>
<dbReference type="GO" id="GO:0004315">
    <property type="term" value="F:3-oxoacyl-[acyl-carrier-protein] synthase activity"/>
    <property type="evidence" value="ECO:0007669"/>
    <property type="project" value="InterPro"/>
</dbReference>
<dbReference type="Pfam" id="PF00668">
    <property type="entry name" value="Condensation"/>
    <property type="match status" value="1"/>
</dbReference>
<dbReference type="Gene3D" id="3.30.559.30">
    <property type="entry name" value="Nonribosomal peptide synthetase, condensation domain"/>
    <property type="match status" value="1"/>
</dbReference>
<dbReference type="InterPro" id="IPR014030">
    <property type="entry name" value="Ketoacyl_synth_N"/>
</dbReference>
<feature type="domain" description="Carrier" evidence="6">
    <location>
        <begin position="1586"/>
        <end position="1660"/>
    </location>
</feature>
<dbReference type="Pfam" id="PF13193">
    <property type="entry name" value="AMP-binding_C"/>
    <property type="match status" value="2"/>
</dbReference>
<dbReference type="SUPFAM" id="SSF51735">
    <property type="entry name" value="NAD(P)-binding Rossmann-fold domains"/>
    <property type="match status" value="2"/>
</dbReference>
<dbReference type="GO" id="GO:0005737">
    <property type="term" value="C:cytoplasm"/>
    <property type="evidence" value="ECO:0007669"/>
    <property type="project" value="TreeGrafter"/>
</dbReference>
<dbReference type="Gene3D" id="3.40.47.10">
    <property type="match status" value="1"/>
</dbReference>
<protein>
    <submittedName>
        <fullName evidence="8">Putative non-ribosomal peptide synthetase/polyketide synthase</fullName>
    </submittedName>
</protein>
<dbReference type="Gene3D" id="3.40.50.12780">
    <property type="entry name" value="N-terminal domain of ligase-like"/>
    <property type="match status" value="2"/>
</dbReference>
<evidence type="ECO:0000256" key="5">
    <source>
        <dbReference type="SAM" id="MobiDB-lite"/>
    </source>
</evidence>
<dbReference type="InterPro" id="IPR020841">
    <property type="entry name" value="PKS_Beta-ketoAc_synthase_dom"/>
</dbReference>
<dbReference type="GO" id="GO:0043041">
    <property type="term" value="P:amino acid activation for nonribosomal peptide biosynthetic process"/>
    <property type="evidence" value="ECO:0007669"/>
    <property type="project" value="TreeGrafter"/>
</dbReference>
<dbReference type="SUPFAM" id="SSF53474">
    <property type="entry name" value="alpha/beta-Hydrolases"/>
    <property type="match status" value="1"/>
</dbReference>
<dbReference type="SMART" id="SM00823">
    <property type="entry name" value="PKS_PP"/>
    <property type="match status" value="3"/>
</dbReference>
<dbReference type="PROSITE" id="PS50075">
    <property type="entry name" value="CARRIER"/>
    <property type="match status" value="2"/>
</dbReference>
<dbReference type="Pfam" id="PF00109">
    <property type="entry name" value="ketoacyl-synt"/>
    <property type="match status" value="1"/>
</dbReference>
<dbReference type="SMART" id="SM00825">
    <property type="entry name" value="PKS_KS"/>
    <property type="match status" value="1"/>
</dbReference>
<evidence type="ECO:0000256" key="4">
    <source>
        <dbReference type="ARBA" id="ARBA00022679"/>
    </source>
</evidence>
<evidence type="ECO:0000259" key="7">
    <source>
        <dbReference type="PROSITE" id="PS52004"/>
    </source>
</evidence>
<dbReference type="InterPro" id="IPR018201">
    <property type="entry name" value="Ketoacyl_synth_AS"/>
</dbReference>
<dbReference type="InterPro" id="IPR025110">
    <property type="entry name" value="AMP-bd_C"/>
</dbReference>
<dbReference type="InterPro" id="IPR009081">
    <property type="entry name" value="PP-bd_ACP"/>
</dbReference>
<feature type="region of interest" description="Disordered" evidence="5">
    <location>
        <begin position="1"/>
        <end position="26"/>
    </location>
</feature>
<dbReference type="PROSITE" id="PS00606">
    <property type="entry name" value="KS3_1"/>
    <property type="match status" value="1"/>
</dbReference>
<evidence type="ECO:0000256" key="2">
    <source>
        <dbReference type="ARBA" id="ARBA00022450"/>
    </source>
</evidence>
<dbReference type="InterPro" id="IPR000873">
    <property type="entry name" value="AMP-dep_synth/lig_dom"/>
</dbReference>
<keyword evidence="3" id="KW-0597">Phosphoprotein</keyword>
<dbReference type="InterPro" id="IPR010071">
    <property type="entry name" value="AA_adenyl_dom"/>
</dbReference>
<dbReference type="InterPro" id="IPR020845">
    <property type="entry name" value="AMP-binding_CS"/>
</dbReference>
<dbReference type="Pfam" id="PF00501">
    <property type="entry name" value="AMP-binding"/>
    <property type="match status" value="2"/>
</dbReference>
<dbReference type="Pfam" id="PF00550">
    <property type="entry name" value="PP-binding"/>
    <property type="match status" value="3"/>
</dbReference>
<dbReference type="PANTHER" id="PTHR45527">
    <property type="entry name" value="NONRIBOSOMAL PEPTIDE SYNTHETASE"/>
    <property type="match status" value="1"/>
</dbReference>
<dbReference type="EMBL" id="AB701604">
    <property type="protein sequence ID" value="BAO99187.1"/>
    <property type="molecule type" value="Genomic_DNA"/>
</dbReference>
<sequence length="3046" mass="324743">MRPLGDAGGRSTAPGGRAHRRGAGPVVGRGVGGGVVMGADPSVAAAVHDQARCTPAAVALCDGGRDLDYATVDAFGALVALALTDNGVRPGDAVAVALPRGWQLVCVMLGILRLGGQVVPLDRQSPPDRRGHILRDSAAVAVVHDGGVELPESLLSLPVSALLTGERAVPGPPGAPAAASFLFYTSGTTGLPKGVEVRDAGILRLARPGYIPIAAGNRYACLSNPAFDALSFEVWVPLVTGGCCVIIDDATAQTPDRLAEALRRNRVDTVFTTTALFNAVVDAVPDCFATAGQVLVGGEQLNVTLMRRWYRDNAAARTQLYNVYGPTETTTFALCHPIPREYSAERVPIGRALPETGTLVVVPDAARSAVTGEVGELYLSGAGVAVGYRNLPEETDRRFVRLPWHDGGRARFYRTGDLVCRNADGDIEYVGRADRQVKVRGFRIEPGEVERQLMAHPGVRQAFACTHRTGDHGPAELLAYLVTDPELPFAEVDRHLTATVPTYMRPHRLYRVGALPLTANGKVDQVALLSHANRPWRADTAPAEVAAWQRTVLEVIGQVLDLPDPRLGDRWIACGGDSLAALRLRHLVQRRWGCDIPPGLVLKADFAELAAAIDAGRAAGTAYSSLPTREAAVAAPATSEQQRMWLLQQRSPRSRAYNVALAFEVAGTVDAAALRRALCAVVARHPALRTGFAAAPAGLRQVVGEPYDPWVTPDVAAARDEHTRRHFADRFFGVAFDLAQPRMLAACWLAHDGGGTLLLRLHHIAVDGWSLGVLFADLSAAYAGESIENRGAATTPLDFAAWQQDWFGSAAYRTQRLELARHYANGEPNDPLRPDLARPFAAARLVHTSLDADRHGRVDRLCADLGLTRFQVLLAVFAWSLYAVTGRTRLRIAAPVANRPLSEFETSVGMFANTVLLPLTVRPSAEASAELRRLGECVRAVLDRQDVALADVLADTEFGSDSVPFDTLFVLENTDFGALALPGCTTRPRWIATPEAKCPLTLSVVERADGADLLWEYAADHFDAAEVAALAALFERGLDAVLEDGTAKPADLAAPYRSGLPESGRGASVPLSFTTVAEGFARQVALTPAAPALNAGGRTVTYAQLDALSAALAADIAARQARSSSDDGLQCVALFFEPSIEHVVSLLALARLHLTALPLDPAYPPALLRQMLEQAEPLRVLLSPDAVTAWDVIDDGAIARHVVAPETEPRDELPSGGRADAADGTRPLYILFTSGSTGTPKGVQVPDRTLCNLLRWQTDSGGLGAAAVTQQYSALSFDVSFQEIYSTLCGGGCLHLARPQWRHDMSALLDQLESARVERIFLPYVALQLLAEHGVRSGRHPARLREVITAGEQLVATDAIRRWFAGMPGARLFNHYGPTETHVVSSLCLDADPLRWPDRPAVGQAVDNAVLRVVDEAGHLVPPEAVGELLIGGVMATRCYLGDSGANADRFVEVPGVGLCYRSGDRAFFDSAGLLHYVGRDDEQIKVSGHRVELGQLEAALLRFPGVVQAVVVRDGGALVACLQCRDVAPEMAALTAHLARLLPAQVRIDRFRLVPELPRTPSGKLDRRAAASAPGKDLIRTPVQADWSGREAELAAAFETATGVPIGPGQTYFGAGATSLALMRFHLYCSTELGLQFTVADLFEHVTIGALARFVDGLPASAAQDAPDVAADDPIAVVGMAVRLPGADDLAGFWDMVCRADRGIEFFDAPADLVGARSQMRGLLAFDPDRFGINRRDAALMDPQQRHLLMNCVQALAHAGIADPSEREVGLVAGCGENTYFQTMLREADPALLPDEFQLALHHDKDFLTTKVAYHLGLTGPVFTAQAACASSLVAVHLAAGLLRNGEAEVMLAGGVLVDPTLTGGYRYRPQHIFSPDGHCRPFSDDAGGTIGASGVGVVVLERLSAARRNGHTVYGVITGSAVNNDGAAKIGYAAPALAGQRAVIRTALRRSGRRGAEVAYVEAHGTGTRLGDPVEVGALRQALASTESGGCALSTVKSQLGHLGAAAGVIGLIRATLALHHGLIPPTVDFRAPNPQLAGDLDPFYLPAEAQPWPPHRPRVAGVSSFGIGGVNAHVVLEAGAVDVSEAKPIACLTLSSSSAAALRADAVRIAAYLAANPRTYPQVLRHLQAGRPEQRWRMAAFCADVTDAVRWLRTGSVVAVDVVSDQVPATLPPEELAAAWLSGRSIGWQAGPAQSPWDFPPPVFDLIDCDFARAESRPPQPDSVEASGPRRLPEGDWLSQPHWVRTRRAGAAPVPPRNRLLVLVADAPFQPAVVAPFEQTYLRVVQVVPGGEYRRVAPDVFEVDAADSDSLRQVLDVLAETDCAGIEWLHALPLRVSGPVGPDSVEHATRACVDTPAALLRVMAEHAVAQRVRVWWLSAQARPVDGPVRRPEPNLLAGVCEVGTQETGVPGSWIDLPGTDPVEWAAPLAELLSGFDVGASVPKQLALRQGFWWRQQVSPVAADATAALPTAAGVHLVLGGTGGIGASAAAWLLDNGAERVVLLARRAQVPEVLSPWADRVEVLIADLVESDLDGLVRRIGERVDRLDGVVHAVGVAAGGLIARRDPAAARQWSAAKLRGALLTERLIQLHRPAVAVYCSSMAAWFGGIGQLDYAAANALLDGFAGYRGGAGETTVRVSIGWDVWRETGMALRALPTDPRHRAHLAVGLTVAEGQRVFARALGAQLPQLLVCTTDLDDARAFYAAAPTDTTAAGSAVALESAQQLLRAELCEVLGLDELDRNASLYDLGADSLTMLDLLDTIKQQFGVELELARLSHRVCLDEIVSRLAEAAGAAGPEDVVLDVWQEGDGRDVVCLVHPVGGDIQAYRELVSALAPRVTVCLIADPALRQDTAPSWTVTERARHYYAALRTRFPAEEWRWQLAGWSFGAWVAIGMAAEAEAAGQPARRLHLIDPPPPGAGALVRVYNQARLDDVFARELDTAGVAAATAYAERLAQCCRANLNSMVEHRLPRLTDTPSELWLAEQSATSGPSSTVRQQDWSDHLAASTRSHRVETTHYGIVRTPHAGVIAEAINEEVHAHRPAS</sequence>
<dbReference type="CDD" id="cd00833">
    <property type="entry name" value="PKS"/>
    <property type="match status" value="1"/>
</dbReference>
<dbReference type="PROSITE" id="PS00012">
    <property type="entry name" value="PHOSPHOPANTETHEINE"/>
    <property type="match status" value="2"/>
</dbReference>
<dbReference type="InterPro" id="IPR029058">
    <property type="entry name" value="AB_hydrolase_fold"/>
</dbReference>
<dbReference type="Gene3D" id="3.30.300.30">
    <property type="match status" value="2"/>
</dbReference>
<dbReference type="SUPFAM" id="SSF47336">
    <property type="entry name" value="ACP-like"/>
    <property type="match status" value="3"/>
</dbReference>
<dbReference type="InterPro" id="IPR045851">
    <property type="entry name" value="AMP-bd_C_sf"/>
</dbReference>
<dbReference type="Pfam" id="PF00975">
    <property type="entry name" value="Thioesterase"/>
    <property type="match status" value="1"/>
</dbReference>
<accession>A0A060PU50</accession>
<dbReference type="PANTHER" id="PTHR45527:SF1">
    <property type="entry name" value="FATTY ACID SYNTHASE"/>
    <property type="match status" value="1"/>
</dbReference>
<dbReference type="Pfam" id="PF02801">
    <property type="entry name" value="Ketoacyl-synt_C"/>
    <property type="match status" value="1"/>
</dbReference>
<dbReference type="PROSITE" id="PS52004">
    <property type="entry name" value="KS3_2"/>
    <property type="match status" value="1"/>
</dbReference>